<keyword evidence="3" id="KW-1185">Reference proteome</keyword>
<dbReference type="AlphaFoldDB" id="A0A9X1U3J9"/>
<protein>
    <submittedName>
        <fullName evidence="2">DUF1684 domain-containing protein</fullName>
    </submittedName>
</protein>
<dbReference type="InterPro" id="IPR012467">
    <property type="entry name" value="DUF1684"/>
</dbReference>
<accession>A0A9X1U3J9</accession>
<dbReference type="PANTHER" id="PTHR41913">
    <property type="entry name" value="DUF1684 DOMAIN-CONTAINING PROTEIN"/>
    <property type="match status" value="1"/>
</dbReference>
<reference evidence="2" key="1">
    <citation type="submission" date="2021-09" db="EMBL/GenBank/DDBJ databases">
        <title>Genome of Aequorivita sp. strain F64183.</title>
        <authorList>
            <person name="Wang Y."/>
        </authorList>
    </citation>
    <scope>NUCLEOTIDE SEQUENCE</scope>
    <source>
        <strain evidence="2">F64183</strain>
    </source>
</reference>
<dbReference type="PANTHER" id="PTHR41913:SF1">
    <property type="entry name" value="DUF1684 DOMAIN-CONTAINING PROTEIN"/>
    <property type="match status" value="1"/>
</dbReference>
<feature type="signal peptide" evidence="1">
    <location>
        <begin position="1"/>
        <end position="18"/>
    </location>
</feature>
<dbReference type="RefSeq" id="WP_237608010.1">
    <property type="nucleotide sequence ID" value="NZ_JAIRBB010000004.1"/>
</dbReference>
<dbReference type="Pfam" id="PF07920">
    <property type="entry name" value="DUF1684"/>
    <property type="match status" value="1"/>
</dbReference>
<evidence type="ECO:0000256" key="1">
    <source>
        <dbReference type="SAM" id="SignalP"/>
    </source>
</evidence>
<evidence type="ECO:0000313" key="3">
    <source>
        <dbReference type="Proteomes" id="UP001139462"/>
    </source>
</evidence>
<name>A0A9X1U3J9_9FLAO</name>
<dbReference type="Proteomes" id="UP001139462">
    <property type="component" value="Unassembled WGS sequence"/>
</dbReference>
<organism evidence="2 3">
    <name type="scientific">Aequorivita xiaoshiensis</name>
    <dbReference type="NCBI Taxonomy" id="2874476"/>
    <lineage>
        <taxon>Bacteria</taxon>
        <taxon>Pseudomonadati</taxon>
        <taxon>Bacteroidota</taxon>
        <taxon>Flavobacteriia</taxon>
        <taxon>Flavobacteriales</taxon>
        <taxon>Flavobacteriaceae</taxon>
        <taxon>Aequorivita</taxon>
    </lineage>
</organism>
<proteinExistence type="predicted"/>
<keyword evidence="1" id="KW-0732">Signal</keyword>
<comment type="caution">
    <text evidence="2">The sequence shown here is derived from an EMBL/GenBank/DDBJ whole genome shotgun (WGS) entry which is preliminary data.</text>
</comment>
<evidence type="ECO:0000313" key="2">
    <source>
        <dbReference type="EMBL" id="MCG2430844.1"/>
    </source>
</evidence>
<gene>
    <name evidence="2" type="ORF">K8344_06905</name>
</gene>
<dbReference type="EMBL" id="JAIRBB010000004">
    <property type="protein sequence ID" value="MCG2430844.1"/>
    <property type="molecule type" value="Genomic_DNA"/>
</dbReference>
<feature type="chain" id="PRO_5040798552" evidence="1">
    <location>
        <begin position="19"/>
        <end position="201"/>
    </location>
</feature>
<sequence>MKNLFLFSFLLITTLGFAQSEALRLESLKAQVKLNSEFANPETTILTPEDFRTFKALDFYPIDEKYIVNARFVRTPDEKPFLMPTTTARTPEYVKYGEAHFSIDGKEFVLSLFKNTQPYNEPGYEDYLFLPFTDLTSGDGSYGGGRYLDQRIPEGDTIIIDFNKAYNPYCAYNPKYSCPIPPKENDLLIRIEAGVKNFKKY</sequence>